<evidence type="ECO:0000313" key="1">
    <source>
        <dbReference type="EMBL" id="TVU86071.1"/>
    </source>
</evidence>
<dbReference type="Proteomes" id="UP000317938">
    <property type="component" value="Unassembled WGS sequence"/>
</dbReference>
<protein>
    <submittedName>
        <fullName evidence="1">Uncharacterized protein</fullName>
    </submittedName>
</protein>
<organism evidence="1 2">
    <name type="scientific">Pseudoalteromonas neustonica</name>
    <dbReference type="NCBI Taxonomy" id="1840331"/>
    <lineage>
        <taxon>Bacteria</taxon>
        <taxon>Pseudomonadati</taxon>
        <taxon>Pseudomonadota</taxon>
        <taxon>Gammaproteobacteria</taxon>
        <taxon>Alteromonadales</taxon>
        <taxon>Pseudoalteromonadaceae</taxon>
        <taxon>Pseudoalteromonas</taxon>
    </lineage>
</organism>
<evidence type="ECO:0000313" key="2">
    <source>
        <dbReference type="Proteomes" id="UP000317938"/>
    </source>
</evidence>
<keyword evidence="2" id="KW-1185">Reference proteome</keyword>
<dbReference type="RefSeq" id="WP_145233986.1">
    <property type="nucleotide sequence ID" value="NZ_VNFF01000002.1"/>
</dbReference>
<sequence>MNTELKAQCQQHFTRLAKRGVPLLTFDCPSCNTQLLTTRPGIDQVWDTLSTCWHCDCAFLKITDHYEVRTQIPPHLSNAKQ</sequence>
<proteinExistence type="predicted"/>
<reference evidence="1 2" key="1">
    <citation type="submission" date="2019-07" db="EMBL/GenBank/DDBJ databases">
        <title>Diversity of Bacteria from Kongsfjorden, Arctic.</title>
        <authorList>
            <person name="Yu Y."/>
        </authorList>
    </citation>
    <scope>NUCLEOTIDE SEQUENCE [LARGE SCALE GENOMIC DNA]</scope>
    <source>
        <strain evidence="1 2">SM1927</strain>
    </source>
</reference>
<gene>
    <name evidence="1" type="ORF">FQP85_03070</name>
</gene>
<dbReference type="EMBL" id="VNFF01000002">
    <property type="protein sequence ID" value="TVU86071.1"/>
    <property type="molecule type" value="Genomic_DNA"/>
</dbReference>
<accession>A0ABY3FII1</accession>
<name>A0ABY3FII1_9GAMM</name>
<comment type="caution">
    <text evidence="1">The sequence shown here is derived from an EMBL/GenBank/DDBJ whole genome shotgun (WGS) entry which is preliminary data.</text>
</comment>